<dbReference type="GO" id="GO:0005634">
    <property type="term" value="C:nucleus"/>
    <property type="evidence" value="ECO:0007669"/>
    <property type="project" value="UniProtKB-SubCell"/>
</dbReference>
<evidence type="ECO:0000256" key="4">
    <source>
        <dbReference type="ARBA" id="ARBA00023204"/>
    </source>
</evidence>
<dbReference type="Gene3D" id="2.60.200.20">
    <property type="match status" value="1"/>
</dbReference>
<dbReference type="OrthoDB" id="19045at2759"/>
<dbReference type="GO" id="GO:0006281">
    <property type="term" value="P:DNA repair"/>
    <property type="evidence" value="ECO:0007669"/>
    <property type="project" value="UniProtKB-KW"/>
</dbReference>
<dbReference type="Pfam" id="PF13671">
    <property type="entry name" value="AAA_33"/>
    <property type="match status" value="1"/>
</dbReference>
<dbReference type="InterPro" id="IPR006551">
    <property type="entry name" value="Polynucleotide_phosphatase"/>
</dbReference>
<evidence type="ECO:0000313" key="8">
    <source>
        <dbReference type="EMBL" id="CAX11689.1"/>
    </source>
</evidence>
<feature type="region of interest" description="Disordered" evidence="6">
    <location>
        <begin position="131"/>
        <end position="178"/>
    </location>
</feature>
<keyword evidence="4" id="KW-0234">DNA repair</keyword>
<evidence type="ECO:0000259" key="7">
    <source>
        <dbReference type="Pfam" id="PF17913"/>
    </source>
</evidence>
<dbReference type="GO" id="GO:0046404">
    <property type="term" value="F:ATP-dependent polydeoxyribonucleotide 5'-hydroxyl-kinase activity"/>
    <property type="evidence" value="ECO:0007669"/>
    <property type="project" value="TreeGrafter"/>
</dbReference>
<keyword evidence="3" id="KW-0378">Hydrolase</keyword>
<keyword evidence="5" id="KW-0539">Nucleus</keyword>
<dbReference type="InterPro" id="IPR036412">
    <property type="entry name" value="HAD-like_sf"/>
</dbReference>
<dbReference type="SUPFAM" id="SSF52540">
    <property type="entry name" value="P-loop containing nucleoside triphosphate hydrolases"/>
    <property type="match status" value="1"/>
</dbReference>
<evidence type="ECO:0000256" key="2">
    <source>
        <dbReference type="ARBA" id="ARBA00022763"/>
    </source>
</evidence>
<keyword evidence="8" id="KW-0418">Kinase</keyword>
<dbReference type="InterPro" id="IPR041388">
    <property type="entry name" value="FHA_2"/>
</dbReference>
<dbReference type="Gene3D" id="3.40.50.300">
    <property type="entry name" value="P-loop containing nucleotide triphosphate hydrolases"/>
    <property type="match status" value="1"/>
</dbReference>
<dbReference type="GO" id="GO:0003690">
    <property type="term" value="F:double-stranded DNA binding"/>
    <property type="evidence" value="ECO:0007669"/>
    <property type="project" value="TreeGrafter"/>
</dbReference>
<dbReference type="PANTHER" id="PTHR12083:SF9">
    <property type="entry name" value="BIFUNCTIONAL POLYNUCLEOTIDE PHOSPHATASE_KINASE"/>
    <property type="match status" value="1"/>
</dbReference>
<keyword evidence="2" id="KW-0227">DNA damage</keyword>
<dbReference type="CDD" id="cd01625">
    <property type="entry name" value="HAD_PNP"/>
    <property type="match status" value="1"/>
</dbReference>
<sequence length="570" mass="63818">MMSLVRKCVLKSISNSIQIELPHSKQVFVGRGPETEIVDTKLSKRQVSLVADVVACTVTAHCLGGNPSVADGVAHKKGDKFKLNNNSKLELLAGKHIYEVKFSPIPIKDRIDKATVERDMPIDEKDNVEISNRNNINDNGELKKPKKMDDSGELTKKPKNMRENEESQNPSKKMKLDNGSSILSVSSNICDEDVWESIDQGKLLIYSVKGLRSSSKIASYDMDGTIILTKSGKVFPVDKNDWKLFSPAVKSQLKKLHDDNFKIVIFTNQAGISRGKTKVDDFKYKVEKITSALDVPVQVFVATSEDKYRKPVPGMWEVLIQKKNDGLDYSESDSFFVGDAAGRVESWAPKKKKDFSCADRLFALNVGIKFYTPDAHFLKLPEGKFALPGFNPSQLFSNNALITDKEILSKTKEVVVMVGSPGSGKSFFANSYLVKAGYSCVNRDTLGSWQKCVSSMESALHAGNSVVVDNTNPDQETRKRYIDVAAKLNISCRCFLMSTTLEHARRNNKFRQLVGDPHVPVNTIIINSYGKKFVPPMLKEGFSDIVEINFFPKFDDPVRERLYRLYLLEK</sequence>
<dbReference type="InterPro" id="IPR023214">
    <property type="entry name" value="HAD_sf"/>
</dbReference>
<evidence type="ECO:0000256" key="1">
    <source>
        <dbReference type="ARBA" id="ARBA00004123"/>
    </source>
</evidence>
<dbReference type="InterPro" id="IPR006549">
    <property type="entry name" value="HAD-SF_hydro_IIIA"/>
</dbReference>
<accession>B8ZX67</accession>
<dbReference type="NCBIfam" id="TIGR01662">
    <property type="entry name" value="HAD-SF-IIIA"/>
    <property type="match status" value="1"/>
</dbReference>
<dbReference type="NCBIfam" id="TIGR01664">
    <property type="entry name" value="DNA-3'-Pase"/>
    <property type="match status" value="1"/>
</dbReference>
<dbReference type="InterPro" id="IPR008984">
    <property type="entry name" value="SMAD_FHA_dom_sf"/>
</dbReference>
<name>B8ZX67_NILLU</name>
<evidence type="ECO:0000256" key="5">
    <source>
        <dbReference type="ARBA" id="ARBA00023242"/>
    </source>
</evidence>
<dbReference type="EMBL" id="FM956649">
    <property type="protein sequence ID" value="CAX11689.1"/>
    <property type="molecule type" value="mRNA"/>
</dbReference>
<comment type="subcellular location">
    <subcellularLocation>
        <location evidence="1">Nucleus</location>
    </subcellularLocation>
</comment>
<proteinExistence type="evidence at transcript level"/>
<dbReference type="PANTHER" id="PTHR12083">
    <property type="entry name" value="BIFUNCTIONAL POLYNUCLEOTIDE PHOSPHATASE/KINASE"/>
    <property type="match status" value="1"/>
</dbReference>
<dbReference type="SUPFAM" id="SSF49879">
    <property type="entry name" value="SMAD/FHA domain"/>
    <property type="match status" value="1"/>
</dbReference>
<dbReference type="Pfam" id="PF17913">
    <property type="entry name" value="FHA_2"/>
    <property type="match status" value="1"/>
</dbReference>
<evidence type="ECO:0000256" key="3">
    <source>
        <dbReference type="ARBA" id="ARBA00022801"/>
    </source>
</evidence>
<dbReference type="Pfam" id="PF08645">
    <property type="entry name" value="PNK3P"/>
    <property type="match status" value="1"/>
</dbReference>
<organism evidence="8">
    <name type="scientific">Nilaparvata lugens</name>
    <name type="common">Brown planthopper</name>
    <dbReference type="NCBI Taxonomy" id="108931"/>
    <lineage>
        <taxon>Eukaryota</taxon>
        <taxon>Metazoa</taxon>
        <taxon>Ecdysozoa</taxon>
        <taxon>Arthropoda</taxon>
        <taxon>Hexapoda</taxon>
        <taxon>Insecta</taxon>
        <taxon>Pterygota</taxon>
        <taxon>Neoptera</taxon>
        <taxon>Paraneoptera</taxon>
        <taxon>Hemiptera</taxon>
        <taxon>Auchenorrhyncha</taxon>
        <taxon>Fulgoroidea</taxon>
        <taxon>Delphacidae</taxon>
        <taxon>Delphacinae</taxon>
        <taxon>Nilaparvata</taxon>
    </lineage>
</organism>
<feature type="domain" description="PNK FHA" evidence="7">
    <location>
        <begin position="8"/>
        <end position="77"/>
    </location>
</feature>
<dbReference type="InterPro" id="IPR027417">
    <property type="entry name" value="P-loop_NTPase"/>
</dbReference>
<keyword evidence="8" id="KW-0808">Transferase</keyword>
<dbReference type="AlphaFoldDB" id="B8ZX67"/>
<evidence type="ECO:0000256" key="6">
    <source>
        <dbReference type="SAM" id="MobiDB-lite"/>
    </source>
</evidence>
<dbReference type="FunFam" id="3.40.50.300:FF:000737">
    <property type="entry name" value="Bifunctional polynucleotide phosphatase/kinase"/>
    <property type="match status" value="1"/>
</dbReference>
<dbReference type="Gene3D" id="3.40.50.1000">
    <property type="entry name" value="HAD superfamily/HAD-like"/>
    <property type="match status" value="1"/>
</dbReference>
<protein>
    <submittedName>
        <fullName evidence="8">Polynucleotide kinase-3'-phosphatase</fullName>
    </submittedName>
</protein>
<dbReference type="GO" id="GO:0046403">
    <property type="term" value="F:polynucleotide 3'-phosphatase activity"/>
    <property type="evidence" value="ECO:0007669"/>
    <property type="project" value="TreeGrafter"/>
</dbReference>
<dbReference type="FunFam" id="3.40.50.1000:FF:000078">
    <property type="entry name" value="Bifunctional polynucleotide phosphatase/kinase"/>
    <property type="match status" value="1"/>
</dbReference>
<dbReference type="InterPro" id="IPR013954">
    <property type="entry name" value="PNK3P"/>
</dbReference>
<reference evidence="8" key="1">
    <citation type="submission" date="2009-01" db="EMBL/GenBank/DDBJ databases">
        <title>Screening for genes regulated by host rice resistance in Nilaparvata lugens using suppression subtractive hybridization.</title>
        <authorList>
            <person name="Yang Z."/>
        </authorList>
    </citation>
    <scope>NUCLEOTIDE SEQUENCE</scope>
</reference>
<feature type="compositionally biased region" description="Basic and acidic residues" evidence="6">
    <location>
        <begin position="140"/>
        <end position="165"/>
    </location>
</feature>
<dbReference type="SUPFAM" id="SSF56784">
    <property type="entry name" value="HAD-like"/>
    <property type="match status" value="1"/>
</dbReference>